<keyword evidence="1" id="KW-0472">Membrane</keyword>
<sequence>MDPGLFIVFFLAITWRKPLRIVLNMVAIAVVTAISGAGVAASPRFGLEYRVERKDAGTLSLATCLATARKASADLGYVAMTAKSYPGQLTVFASGPANGGGSLTVYCIAVDKKTAFVVQALDYNRAQSAAAKRTAGYVHQALLRAR</sequence>
<dbReference type="Proteomes" id="UP000276254">
    <property type="component" value="Plasmid unnamed2"/>
</dbReference>
<reference evidence="2 3" key="1">
    <citation type="submission" date="2018-09" db="EMBL/GenBank/DDBJ databases">
        <title>Sphingomonas peninsula sp. nov., isolated from fildes peninsula, Antarctic soil.</title>
        <authorList>
            <person name="Yingchao G."/>
        </authorList>
    </citation>
    <scope>NUCLEOTIDE SEQUENCE [LARGE SCALE GENOMIC DNA]</scope>
    <source>
        <strain evidence="2 3">YZ-8</strain>
        <plasmid evidence="2 3">unnamed2</plasmid>
    </source>
</reference>
<evidence type="ECO:0000256" key="1">
    <source>
        <dbReference type="SAM" id="Phobius"/>
    </source>
</evidence>
<protein>
    <submittedName>
        <fullName evidence="2">Uncharacterized protein</fullName>
    </submittedName>
</protein>
<keyword evidence="3" id="KW-1185">Reference proteome</keyword>
<gene>
    <name evidence="2" type="ORF">D3Y57_00695</name>
</gene>
<evidence type="ECO:0000313" key="2">
    <source>
        <dbReference type="EMBL" id="AYJ84655.1"/>
    </source>
</evidence>
<evidence type="ECO:0000313" key="3">
    <source>
        <dbReference type="Proteomes" id="UP000276254"/>
    </source>
</evidence>
<accession>A0A494THL0</accession>
<feature type="transmembrane region" description="Helical" evidence="1">
    <location>
        <begin position="26"/>
        <end position="47"/>
    </location>
</feature>
<dbReference type="AlphaFoldDB" id="A0A494THL0"/>
<keyword evidence="1" id="KW-1133">Transmembrane helix</keyword>
<dbReference type="InterPro" id="IPR045752">
    <property type="entry name" value="DUF6180"/>
</dbReference>
<keyword evidence="2" id="KW-0614">Plasmid</keyword>
<name>A0A494THL0_SPHPE</name>
<proteinExistence type="predicted"/>
<keyword evidence="1" id="KW-0812">Transmembrane</keyword>
<dbReference type="KEGG" id="spha:D3Y57_00695"/>
<dbReference type="Pfam" id="PF19678">
    <property type="entry name" value="DUF6180"/>
    <property type="match status" value="1"/>
</dbReference>
<organism evidence="2 3">
    <name type="scientific">Sphingomonas paeninsulae</name>
    <dbReference type="NCBI Taxonomy" id="2319844"/>
    <lineage>
        <taxon>Bacteria</taxon>
        <taxon>Pseudomonadati</taxon>
        <taxon>Pseudomonadota</taxon>
        <taxon>Alphaproteobacteria</taxon>
        <taxon>Sphingomonadales</taxon>
        <taxon>Sphingomonadaceae</taxon>
        <taxon>Sphingomonas</taxon>
    </lineage>
</organism>
<dbReference type="OrthoDB" id="8382949at2"/>
<geneLocation type="plasmid" evidence="2">
    <name>unnamed2</name>
</geneLocation>
<dbReference type="EMBL" id="CP032827">
    <property type="protein sequence ID" value="AYJ84655.1"/>
    <property type="molecule type" value="Genomic_DNA"/>
</dbReference>